<dbReference type="EMBL" id="BKCJ010479054">
    <property type="protein sequence ID" value="GFA74097.1"/>
    <property type="molecule type" value="Genomic_DNA"/>
</dbReference>
<accession>A0A699K362</accession>
<gene>
    <name evidence="1" type="ORF">Tci_646069</name>
</gene>
<organism evidence="1">
    <name type="scientific">Tanacetum cinerariifolium</name>
    <name type="common">Dalmatian daisy</name>
    <name type="synonym">Chrysanthemum cinerariifolium</name>
    <dbReference type="NCBI Taxonomy" id="118510"/>
    <lineage>
        <taxon>Eukaryota</taxon>
        <taxon>Viridiplantae</taxon>
        <taxon>Streptophyta</taxon>
        <taxon>Embryophyta</taxon>
        <taxon>Tracheophyta</taxon>
        <taxon>Spermatophyta</taxon>
        <taxon>Magnoliopsida</taxon>
        <taxon>eudicotyledons</taxon>
        <taxon>Gunneridae</taxon>
        <taxon>Pentapetalae</taxon>
        <taxon>asterids</taxon>
        <taxon>campanulids</taxon>
        <taxon>Asterales</taxon>
        <taxon>Asteraceae</taxon>
        <taxon>Asteroideae</taxon>
        <taxon>Anthemideae</taxon>
        <taxon>Anthemidinae</taxon>
        <taxon>Tanacetum</taxon>
    </lineage>
</organism>
<name>A0A699K362_TANCI</name>
<proteinExistence type="predicted"/>
<dbReference type="AlphaFoldDB" id="A0A699K362"/>
<comment type="caution">
    <text evidence="1">The sequence shown here is derived from an EMBL/GenBank/DDBJ whole genome shotgun (WGS) entry which is preliminary data.</text>
</comment>
<reference evidence="1" key="1">
    <citation type="journal article" date="2019" name="Sci. Rep.">
        <title>Draft genome of Tanacetum cinerariifolium, the natural source of mosquito coil.</title>
        <authorList>
            <person name="Yamashiro T."/>
            <person name="Shiraishi A."/>
            <person name="Satake H."/>
            <person name="Nakayama K."/>
        </authorList>
    </citation>
    <scope>NUCLEOTIDE SEQUENCE</scope>
</reference>
<feature type="non-terminal residue" evidence="1">
    <location>
        <position position="1"/>
    </location>
</feature>
<sequence>FVVGVSEEEHGESWESGGVDWSGGSWWESGWREKRVLVLQ</sequence>
<protein>
    <submittedName>
        <fullName evidence="1">Uncharacterized protein</fullName>
    </submittedName>
</protein>
<evidence type="ECO:0000313" key="1">
    <source>
        <dbReference type="EMBL" id="GFA74097.1"/>
    </source>
</evidence>